<dbReference type="RefSeq" id="WP_305993801.1">
    <property type="nucleotide sequence ID" value="NZ_JAVAMP010000015.1"/>
</dbReference>
<accession>A0ABT9J4U1</accession>
<protein>
    <recommendedName>
        <fullName evidence="4">DUF881 domain-containing protein</fullName>
    </recommendedName>
</protein>
<keyword evidence="1" id="KW-0175">Coiled coil</keyword>
<feature type="coiled-coil region" evidence="1">
    <location>
        <begin position="26"/>
        <end position="81"/>
    </location>
</feature>
<organism evidence="2 3">
    <name type="scientific">Chengkuizengella axinellae</name>
    <dbReference type="NCBI Taxonomy" id="3064388"/>
    <lineage>
        <taxon>Bacteria</taxon>
        <taxon>Bacillati</taxon>
        <taxon>Bacillota</taxon>
        <taxon>Bacilli</taxon>
        <taxon>Bacillales</taxon>
        <taxon>Paenibacillaceae</taxon>
        <taxon>Chengkuizengella</taxon>
    </lineage>
</organism>
<proteinExistence type="predicted"/>
<dbReference type="Proteomes" id="UP001231941">
    <property type="component" value="Unassembled WGS sequence"/>
</dbReference>
<keyword evidence="3" id="KW-1185">Reference proteome</keyword>
<evidence type="ECO:0008006" key="4">
    <source>
        <dbReference type="Google" id="ProtNLM"/>
    </source>
</evidence>
<evidence type="ECO:0000313" key="3">
    <source>
        <dbReference type="Proteomes" id="UP001231941"/>
    </source>
</evidence>
<evidence type="ECO:0000256" key="1">
    <source>
        <dbReference type="SAM" id="Coils"/>
    </source>
</evidence>
<sequence length="225" mass="26378">MKKWVVTFICISFILIVIVIAEGYNMNKMKENLTLVTKQLGDKEQQIYELKKENENQLEEIKKIDRELFDSKIEVNKLNKEIGQMVYKMENYKNVLELPSLDYEIISYKVNNNNAGETEKETVVLYEGVESIDVDLYWALIYRLAIEFSADPYTKVSIWKDRDHAENYVTGNINPEEISEHFGWRGMDSRFLIIDNTSNPPKLIEAQSGHDFFPLEFGKYKVPEL</sequence>
<comment type="caution">
    <text evidence="2">The sequence shown here is derived from an EMBL/GenBank/DDBJ whole genome shotgun (WGS) entry which is preliminary data.</text>
</comment>
<gene>
    <name evidence="2" type="ORF">Q5Y73_20570</name>
</gene>
<dbReference type="EMBL" id="JAVAMP010000015">
    <property type="protein sequence ID" value="MDP5276493.1"/>
    <property type="molecule type" value="Genomic_DNA"/>
</dbReference>
<name>A0ABT9J4U1_9BACL</name>
<reference evidence="2 3" key="1">
    <citation type="submission" date="2023-08" db="EMBL/GenBank/DDBJ databases">
        <authorList>
            <person name="Park J.-S."/>
        </authorList>
    </citation>
    <scope>NUCLEOTIDE SEQUENCE [LARGE SCALE GENOMIC DNA]</scope>
    <source>
        <strain evidence="2 3">2205SS18-9</strain>
    </source>
</reference>
<evidence type="ECO:0000313" key="2">
    <source>
        <dbReference type="EMBL" id="MDP5276493.1"/>
    </source>
</evidence>